<dbReference type="SMART" id="SM00315">
    <property type="entry name" value="RGS"/>
    <property type="match status" value="1"/>
</dbReference>
<dbReference type="EMBL" id="CAXAMM010009279">
    <property type="protein sequence ID" value="CAK9019912.1"/>
    <property type="molecule type" value="Genomic_DNA"/>
</dbReference>
<feature type="transmembrane region" description="Helical" evidence="1">
    <location>
        <begin position="95"/>
        <end position="114"/>
    </location>
</feature>
<feature type="transmembrane region" description="Helical" evidence="1">
    <location>
        <begin position="163"/>
        <end position="182"/>
    </location>
</feature>
<protein>
    <submittedName>
        <fullName evidence="3">Regulator of G-protein signaling loco (RGS) (Locomotion defects protein) (Loco)</fullName>
    </submittedName>
</protein>
<proteinExistence type="predicted"/>
<feature type="transmembrane region" description="Helical" evidence="1">
    <location>
        <begin position="69"/>
        <end position="89"/>
    </location>
</feature>
<feature type="transmembrane region" description="Helical" evidence="1">
    <location>
        <begin position="270"/>
        <end position="289"/>
    </location>
</feature>
<feature type="transmembrane region" description="Helical" evidence="1">
    <location>
        <begin position="239"/>
        <end position="258"/>
    </location>
</feature>
<reference evidence="3 4" key="1">
    <citation type="submission" date="2024-02" db="EMBL/GenBank/DDBJ databases">
        <authorList>
            <person name="Chen Y."/>
            <person name="Shah S."/>
            <person name="Dougan E. K."/>
            <person name="Thang M."/>
            <person name="Chan C."/>
        </authorList>
    </citation>
    <scope>NUCLEOTIDE SEQUENCE [LARGE SCALE GENOMIC DNA]</scope>
</reference>
<feature type="domain" description="RGS" evidence="2">
    <location>
        <begin position="330"/>
        <end position="455"/>
    </location>
</feature>
<dbReference type="Proteomes" id="UP001642464">
    <property type="component" value="Unassembled WGS sequence"/>
</dbReference>
<dbReference type="PANTHER" id="PTHR10845">
    <property type="entry name" value="REGULATOR OF G PROTEIN SIGNALING"/>
    <property type="match status" value="1"/>
</dbReference>
<feature type="transmembrane region" description="Helical" evidence="1">
    <location>
        <begin position="32"/>
        <end position="57"/>
    </location>
</feature>
<dbReference type="InterPro" id="IPR016137">
    <property type="entry name" value="RGS"/>
</dbReference>
<comment type="caution">
    <text evidence="3">The sequence shown here is derived from an EMBL/GenBank/DDBJ whole genome shotgun (WGS) entry which is preliminary data.</text>
</comment>
<evidence type="ECO:0000256" key="1">
    <source>
        <dbReference type="SAM" id="Phobius"/>
    </source>
</evidence>
<dbReference type="PANTHER" id="PTHR10845:SF192">
    <property type="entry name" value="DOUBLE HIT, ISOFORM B"/>
    <property type="match status" value="1"/>
</dbReference>
<keyword evidence="4" id="KW-1185">Reference proteome</keyword>
<dbReference type="PRINTS" id="PR01301">
    <property type="entry name" value="RGSPROTEIN"/>
</dbReference>
<accession>A0ABP0K122</accession>
<keyword evidence="1" id="KW-0472">Membrane</keyword>
<evidence type="ECO:0000313" key="3">
    <source>
        <dbReference type="EMBL" id="CAK9019912.1"/>
    </source>
</evidence>
<dbReference type="Pfam" id="PF00615">
    <property type="entry name" value="RGS"/>
    <property type="match status" value="1"/>
</dbReference>
<evidence type="ECO:0000259" key="2">
    <source>
        <dbReference type="PROSITE" id="PS50132"/>
    </source>
</evidence>
<dbReference type="InterPro" id="IPR044926">
    <property type="entry name" value="RGS_subdomain_2"/>
</dbReference>
<organism evidence="3 4">
    <name type="scientific">Durusdinium trenchii</name>
    <dbReference type="NCBI Taxonomy" id="1381693"/>
    <lineage>
        <taxon>Eukaryota</taxon>
        <taxon>Sar</taxon>
        <taxon>Alveolata</taxon>
        <taxon>Dinophyceae</taxon>
        <taxon>Suessiales</taxon>
        <taxon>Symbiodiniaceae</taxon>
        <taxon>Durusdinium</taxon>
    </lineage>
</organism>
<gene>
    <name evidence="3" type="ORF">SCF082_LOCUS14716</name>
</gene>
<name>A0ABP0K122_9DINO</name>
<sequence>MANMTNETLSQCEQDVLGRFGNWDVMEKYPAYMAPLNITLSVVSFVVLGVPLIGMAVNRDLWPVCLKPFELVVLQAIGTSFVVTLSFVRDAMDRYWYSCDLLLFTFGLFMPLLLGSQLVMLSQMYNRIVLAKAMQSFKYSEDVDTQLDDLVQKVKAAGRLNNLKVMAFMLSVPVVYVIVSFVYQPFYGAGCVGCKRDPGAEVLFAAFALFSIGYAIFFLHKLREFEDPVGLRHEAQGVLLVFSLAAVAYVAFAFLEPWKLSFEGYANNTWWVVASGFYAHYVNCIRPFYLSIADRKRALAYRRRRKKPVRNKVTTLGDSTAAISGDDVFSLEDVLETKQGIQAFQIHLANEFSLEVLLFWKAAQEWRDMFTTAPTEQAREAVACNIFVAFVPDGAPMQVNISSSEKKRLVDLFTTRKDEPKPPDVFATAVREVFNVMRQDNFERFRQTEAFENLRTLNRHLSLSDADQDNIVAAV</sequence>
<dbReference type="SUPFAM" id="SSF48097">
    <property type="entry name" value="Regulator of G-protein signaling, RGS"/>
    <property type="match status" value="1"/>
</dbReference>
<evidence type="ECO:0000313" key="4">
    <source>
        <dbReference type="Proteomes" id="UP001642464"/>
    </source>
</evidence>
<dbReference type="InterPro" id="IPR036305">
    <property type="entry name" value="RGS_sf"/>
</dbReference>
<dbReference type="PROSITE" id="PS50132">
    <property type="entry name" value="RGS"/>
    <property type="match status" value="1"/>
</dbReference>
<feature type="transmembrane region" description="Helical" evidence="1">
    <location>
        <begin position="202"/>
        <end position="219"/>
    </location>
</feature>
<keyword evidence="1" id="KW-0812">Transmembrane</keyword>
<keyword evidence="1" id="KW-1133">Transmembrane helix</keyword>
<dbReference type="Gene3D" id="1.10.167.10">
    <property type="entry name" value="Regulator of G-protein Signalling 4, domain 2"/>
    <property type="match status" value="1"/>
</dbReference>